<dbReference type="GO" id="GO:0005576">
    <property type="term" value="C:extracellular region"/>
    <property type="evidence" value="ECO:0007669"/>
    <property type="project" value="UniProtKB-SubCell"/>
</dbReference>
<evidence type="ECO:0000256" key="2">
    <source>
        <dbReference type="ARBA" id="ARBA00022729"/>
    </source>
</evidence>
<dbReference type="GO" id="GO:0016810">
    <property type="term" value="F:hydrolase activity, acting on carbon-nitrogen (but not peptide) bonds"/>
    <property type="evidence" value="ECO:0007669"/>
    <property type="project" value="InterPro"/>
</dbReference>
<feature type="domain" description="NodB homology" evidence="3">
    <location>
        <begin position="74"/>
        <end position="268"/>
    </location>
</feature>
<dbReference type="PROSITE" id="PS51677">
    <property type="entry name" value="NODB"/>
    <property type="match status" value="1"/>
</dbReference>
<reference evidence="4 5" key="1">
    <citation type="submission" date="2020-07" db="EMBL/GenBank/DDBJ databases">
        <title>Sequencing the genomes of 1000 actinobacteria strains.</title>
        <authorList>
            <person name="Klenk H.-P."/>
        </authorList>
    </citation>
    <scope>NUCLEOTIDE SEQUENCE [LARGE SCALE GENOMIC DNA]</scope>
    <source>
        <strain evidence="4 5">DSM 44065</strain>
    </source>
</reference>
<dbReference type="AlphaFoldDB" id="A0A853ASI9"/>
<name>A0A853ASI9_9PSEU</name>
<comment type="subcellular location">
    <subcellularLocation>
        <location evidence="1">Secreted</location>
    </subcellularLocation>
</comment>
<protein>
    <submittedName>
        <fullName evidence="4">Peptidoglycan/xylan/chitin deacetylase (PgdA/CDA1 family)</fullName>
    </submittedName>
</protein>
<dbReference type="EMBL" id="JACCFJ010000001">
    <property type="protein sequence ID" value="NYI85161.1"/>
    <property type="molecule type" value="Genomic_DNA"/>
</dbReference>
<sequence length="268" mass="30198">MTQTVSERAWRDTGRPFPYVLMYHSIAVHERDPYLVTVDPRRFDQQLRWMRDTGLRGVSMRELLLAHWAGEACGLVGLTFDDGYADFARNALPALRRYGFTATVFVIAGRIGGDNEWDPEGPRKRLMTAVEVREVAESGVEVGSHGLLHQHMSYLDDDELVPEVVESRELLREITGQDVTGFCYPYGDVDQRVVDTVAAAGYEYGCAIWRSEVSGLHALPRTYIGDRDGTLRLHAKHLRHRLTGALTARQVRRAPAVRSATGSVLKFR</sequence>
<dbReference type="Gene3D" id="3.20.20.370">
    <property type="entry name" value="Glycoside hydrolase/deacetylase"/>
    <property type="match status" value="1"/>
</dbReference>
<dbReference type="SUPFAM" id="SSF88713">
    <property type="entry name" value="Glycoside hydrolase/deacetylase"/>
    <property type="match status" value="1"/>
</dbReference>
<dbReference type="InterPro" id="IPR002509">
    <property type="entry name" value="NODB_dom"/>
</dbReference>
<dbReference type="GO" id="GO:0005975">
    <property type="term" value="P:carbohydrate metabolic process"/>
    <property type="evidence" value="ECO:0007669"/>
    <property type="project" value="InterPro"/>
</dbReference>
<dbReference type="InterPro" id="IPR051398">
    <property type="entry name" value="Polysacch_Deacetylase"/>
</dbReference>
<dbReference type="RefSeq" id="WP_179722965.1">
    <property type="nucleotide sequence ID" value="NZ_BAABFH010000001.1"/>
</dbReference>
<dbReference type="Proteomes" id="UP000587002">
    <property type="component" value="Unassembled WGS sequence"/>
</dbReference>
<evidence type="ECO:0000259" key="3">
    <source>
        <dbReference type="PROSITE" id="PS51677"/>
    </source>
</evidence>
<dbReference type="CDD" id="cd10918">
    <property type="entry name" value="CE4_NodB_like_5s_6s"/>
    <property type="match status" value="1"/>
</dbReference>
<evidence type="ECO:0000313" key="5">
    <source>
        <dbReference type="Proteomes" id="UP000587002"/>
    </source>
</evidence>
<dbReference type="Pfam" id="PF01522">
    <property type="entry name" value="Polysacc_deac_1"/>
    <property type="match status" value="1"/>
</dbReference>
<dbReference type="PANTHER" id="PTHR34216:SF3">
    <property type="entry name" value="POLY-BETA-1,6-N-ACETYL-D-GLUCOSAMINE N-DEACETYLASE"/>
    <property type="match status" value="1"/>
</dbReference>
<organism evidence="4 5">
    <name type="scientific">Saccharopolyspora hordei</name>
    <dbReference type="NCBI Taxonomy" id="1838"/>
    <lineage>
        <taxon>Bacteria</taxon>
        <taxon>Bacillati</taxon>
        <taxon>Actinomycetota</taxon>
        <taxon>Actinomycetes</taxon>
        <taxon>Pseudonocardiales</taxon>
        <taxon>Pseudonocardiaceae</taxon>
        <taxon>Saccharopolyspora</taxon>
    </lineage>
</organism>
<evidence type="ECO:0000256" key="1">
    <source>
        <dbReference type="ARBA" id="ARBA00004613"/>
    </source>
</evidence>
<comment type="caution">
    <text evidence="4">The sequence shown here is derived from an EMBL/GenBank/DDBJ whole genome shotgun (WGS) entry which is preliminary data.</text>
</comment>
<keyword evidence="2" id="KW-0732">Signal</keyword>
<proteinExistence type="predicted"/>
<accession>A0A853ASI9</accession>
<dbReference type="InterPro" id="IPR011330">
    <property type="entry name" value="Glyco_hydro/deAcase_b/a-brl"/>
</dbReference>
<keyword evidence="5" id="KW-1185">Reference proteome</keyword>
<evidence type="ECO:0000313" key="4">
    <source>
        <dbReference type="EMBL" id="NYI85161.1"/>
    </source>
</evidence>
<dbReference type="PANTHER" id="PTHR34216">
    <property type="match status" value="1"/>
</dbReference>
<gene>
    <name evidence="4" type="ORF">HNR68_003791</name>
</gene>